<evidence type="ECO:0000313" key="3">
    <source>
        <dbReference type="Proteomes" id="UP000051236"/>
    </source>
</evidence>
<evidence type="ECO:0000313" key="2">
    <source>
        <dbReference type="EMBL" id="KRM36234.1"/>
    </source>
</evidence>
<organism evidence="2 3">
    <name type="scientific">Agrilactobacillus composti DSM 18527 = JCM 14202</name>
    <dbReference type="NCBI Taxonomy" id="1423734"/>
    <lineage>
        <taxon>Bacteria</taxon>
        <taxon>Bacillati</taxon>
        <taxon>Bacillota</taxon>
        <taxon>Bacilli</taxon>
        <taxon>Lactobacillales</taxon>
        <taxon>Lactobacillaceae</taxon>
        <taxon>Agrilactobacillus</taxon>
    </lineage>
</organism>
<name>A0A0R1Y1U8_9LACO</name>
<gene>
    <name evidence="2" type="ORF">FC83_GL002985</name>
</gene>
<keyword evidence="1" id="KW-0732">Signal</keyword>
<comment type="caution">
    <text evidence="2">The sequence shown here is derived from an EMBL/GenBank/DDBJ whole genome shotgun (WGS) entry which is preliminary data.</text>
</comment>
<dbReference type="PATRIC" id="fig|1423734.3.peg.3037"/>
<keyword evidence="3" id="KW-1185">Reference proteome</keyword>
<evidence type="ECO:0008006" key="4">
    <source>
        <dbReference type="Google" id="ProtNLM"/>
    </source>
</evidence>
<accession>A0A0R1Y1U8</accession>
<dbReference type="EMBL" id="AZGA01000005">
    <property type="protein sequence ID" value="KRM36234.1"/>
    <property type="molecule type" value="Genomic_DNA"/>
</dbReference>
<feature type="chain" id="PRO_5039318548" description="Surface layer protein A domain-containing protein" evidence="1">
    <location>
        <begin position="25"/>
        <end position="591"/>
    </location>
</feature>
<dbReference type="RefSeq" id="WP_057002319.1">
    <property type="nucleotide sequence ID" value="NZ_AZGA01000005.1"/>
</dbReference>
<feature type="signal peptide" evidence="1">
    <location>
        <begin position="1"/>
        <end position="24"/>
    </location>
</feature>
<dbReference type="AlphaFoldDB" id="A0A0R1Y1U8"/>
<proteinExistence type="predicted"/>
<dbReference type="Proteomes" id="UP000051236">
    <property type="component" value="Unassembled WGS sequence"/>
</dbReference>
<reference evidence="2 3" key="1">
    <citation type="journal article" date="2015" name="Genome Announc.">
        <title>Expanding the biotechnology potential of lactobacilli through comparative genomics of 213 strains and associated genera.</title>
        <authorList>
            <person name="Sun Z."/>
            <person name="Harris H.M."/>
            <person name="McCann A."/>
            <person name="Guo C."/>
            <person name="Argimon S."/>
            <person name="Zhang W."/>
            <person name="Yang X."/>
            <person name="Jeffery I.B."/>
            <person name="Cooney J.C."/>
            <person name="Kagawa T.F."/>
            <person name="Liu W."/>
            <person name="Song Y."/>
            <person name="Salvetti E."/>
            <person name="Wrobel A."/>
            <person name="Rasinkangas P."/>
            <person name="Parkhill J."/>
            <person name="Rea M.C."/>
            <person name="O'Sullivan O."/>
            <person name="Ritari J."/>
            <person name="Douillard F.P."/>
            <person name="Paul Ross R."/>
            <person name="Yang R."/>
            <person name="Briner A.E."/>
            <person name="Felis G.E."/>
            <person name="de Vos W.M."/>
            <person name="Barrangou R."/>
            <person name="Klaenhammer T.R."/>
            <person name="Caufield P.W."/>
            <person name="Cui Y."/>
            <person name="Zhang H."/>
            <person name="O'Toole P.W."/>
        </authorList>
    </citation>
    <scope>NUCLEOTIDE SEQUENCE [LARGE SCALE GENOMIC DNA]</scope>
    <source>
        <strain evidence="2 3">DSM 18527</strain>
    </source>
</reference>
<evidence type="ECO:0000256" key="1">
    <source>
        <dbReference type="SAM" id="SignalP"/>
    </source>
</evidence>
<sequence length="591" mass="62833">MKKTHKLRFLGVTAAALLAVAPMAAPAITTALPGPHMGVVQAATANVTSKFNVPAGMDITLETGALQYDGPNLQNPGEAVADPNVKIDAIHVVDGKITMLKLVNTVDTWVAFSDIRMSTTSLNFVIAEPSDDGEAETLPLLTANANTVWTDSGNPAVTRTTDAGVTVKATTLVTSGGVITRALVAENGRTWYVRGADLTTDPAALNNYEDGNVASKDTSVSPKYVSGAQVYSDVNLKNPIANDVISYGTRVPVIAYVRDVNKAIVGYKLANGRYVKAELVTPNAVTYTKVYQSGTVTTKNQAVTYNYNTDGNATPTNNRIGAKQSLNYVAVLQDANGEIYAYGFRDTSINNDIPGTDGLVYVRASDVTTGAPTSDLTITVVPAGTLTVDSGKKAVKVYDDAATTKDSGATLSTDHDTWTVTRTAKDKDGKVVAYDLGNNQWVKAGDVTEHEAEKYEVSDMPKGTALYSSFRAAAIYSDPETTQANGKLNTSYDEWTAFKVAKDADGVAHAYDLGNNQWVKASDLALVKDLGGTFDANAGTPLYNRDGERTGRINTDGLYKVFAVTYIDGKQAVKLGNDNQWIIASAGDYYP</sequence>
<dbReference type="eggNOG" id="ENOG5030B33">
    <property type="taxonomic scope" value="Bacteria"/>
</dbReference>
<protein>
    <recommendedName>
        <fullName evidence="4">Surface layer protein A domain-containing protein</fullName>
    </recommendedName>
</protein>